<reference evidence="9 10" key="1">
    <citation type="submission" date="2019-05" db="EMBL/GenBank/DDBJ databases">
        <title>Sporisorium graminicola CBS 10092 draft sequencing and annotation.</title>
        <authorList>
            <person name="Solano-Gonzalez S."/>
            <person name="Caddick M.X."/>
            <person name="Darby A."/>
        </authorList>
    </citation>
    <scope>NUCLEOTIDE SEQUENCE [LARGE SCALE GENOMIC DNA]</scope>
    <source>
        <strain evidence="9 10">CBS 10092</strain>
    </source>
</reference>
<evidence type="ECO:0000259" key="8">
    <source>
        <dbReference type="Pfam" id="PF20655"/>
    </source>
</evidence>
<feature type="compositionally biased region" description="Basic and acidic residues" evidence="6">
    <location>
        <begin position="437"/>
        <end position="446"/>
    </location>
</feature>
<dbReference type="KEGG" id="sgra:EX895_004339"/>
<proteinExistence type="inferred from homology"/>
<dbReference type="GO" id="GO:0019905">
    <property type="term" value="F:syntaxin binding"/>
    <property type="evidence" value="ECO:0007669"/>
    <property type="project" value="TreeGrafter"/>
</dbReference>
<comment type="caution">
    <text evidence="9">The sequence shown here is derived from an EMBL/GenBank/DDBJ whole genome shotgun (WGS) entry which is preliminary data.</text>
</comment>
<feature type="domain" description="Vps52 coiled-coil" evidence="7">
    <location>
        <begin position="61"/>
        <end position="245"/>
    </location>
</feature>
<dbReference type="PANTHER" id="PTHR14190:SF7">
    <property type="entry name" value="VACUOLAR PROTEIN SORTING-ASSOCIATED PROTEIN 52 HOMOLOG"/>
    <property type="match status" value="1"/>
</dbReference>
<evidence type="ECO:0000259" key="7">
    <source>
        <dbReference type="Pfam" id="PF04129"/>
    </source>
</evidence>
<dbReference type="GeneID" id="40727234"/>
<feature type="compositionally biased region" description="Low complexity" evidence="6">
    <location>
        <begin position="351"/>
        <end position="361"/>
    </location>
</feature>
<evidence type="ECO:0000256" key="3">
    <source>
        <dbReference type="ARBA" id="ARBA00022448"/>
    </source>
</evidence>
<protein>
    <submittedName>
        <fullName evidence="9">Uncharacterized protein</fullName>
    </submittedName>
</protein>
<dbReference type="RefSeq" id="XP_029738684.1">
    <property type="nucleotide sequence ID" value="XM_029884934.1"/>
</dbReference>
<dbReference type="GO" id="GO:0032456">
    <property type="term" value="P:endocytic recycling"/>
    <property type="evidence" value="ECO:0007669"/>
    <property type="project" value="TreeGrafter"/>
</dbReference>
<dbReference type="AlphaFoldDB" id="A0A4V6ETI2"/>
<dbReference type="Pfam" id="PF20655">
    <property type="entry name" value="Vps52_C"/>
    <property type="match status" value="1"/>
</dbReference>
<evidence type="ECO:0000256" key="6">
    <source>
        <dbReference type="SAM" id="MobiDB-lite"/>
    </source>
</evidence>
<evidence type="ECO:0000256" key="4">
    <source>
        <dbReference type="ARBA" id="ARBA00022927"/>
    </source>
</evidence>
<dbReference type="GO" id="GO:0006896">
    <property type="term" value="P:Golgi to vacuole transport"/>
    <property type="evidence" value="ECO:0007669"/>
    <property type="project" value="TreeGrafter"/>
</dbReference>
<comment type="subcellular location">
    <subcellularLocation>
        <location evidence="1">Golgi apparatus</location>
        <location evidence="1">trans-Golgi network</location>
    </subcellularLocation>
</comment>
<dbReference type="Pfam" id="PF04129">
    <property type="entry name" value="Vps52_CC"/>
    <property type="match status" value="1"/>
</dbReference>
<dbReference type="EMBL" id="SRRM01000016">
    <property type="protein sequence ID" value="TKY86699.1"/>
    <property type="molecule type" value="Genomic_DNA"/>
</dbReference>
<dbReference type="GO" id="GO:0042147">
    <property type="term" value="P:retrograde transport, endosome to Golgi"/>
    <property type="evidence" value="ECO:0007669"/>
    <property type="project" value="TreeGrafter"/>
</dbReference>
<evidence type="ECO:0000256" key="1">
    <source>
        <dbReference type="ARBA" id="ARBA00004601"/>
    </source>
</evidence>
<keyword evidence="3" id="KW-0813">Transport</keyword>
<evidence type="ECO:0000313" key="10">
    <source>
        <dbReference type="Proteomes" id="UP000306050"/>
    </source>
</evidence>
<dbReference type="InterPro" id="IPR048319">
    <property type="entry name" value="Vps52_CC"/>
</dbReference>
<evidence type="ECO:0000313" key="9">
    <source>
        <dbReference type="EMBL" id="TKY86699.1"/>
    </source>
</evidence>
<keyword evidence="10" id="KW-1185">Reference proteome</keyword>
<feature type="region of interest" description="Disordered" evidence="6">
    <location>
        <begin position="436"/>
        <end position="485"/>
    </location>
</feature>
<name>A0A4V6ETI2_9BASI</name>
<dbReference type="GO" id="GO:0005829">
    <property type="term" value="C:cytosol"/>
    <property type="evidence" value="ECO:0007669"/>
    <property type="project" value="GOC"/>
</dbReference>
<feature type="region of interest" description="Disordered" evidence="6">
    <location>
        <begin position="335"/>
        <end position="361"/>
    </location>
</feature>
<dbReference type="OrthoDB" id="19482at2759"/>
<dbReference type="InterPro" id="IPR048361">
    <property type="entry name" value="Vps52_C"/>
</dbReference>
<dbReference type="InterPro" id="IPR007258">
    <property type="entry name" value="Vps52"/>
</dbReference>
<organism evidence="9 10">
    <name type="scientific">Sporisorium graminicola</name>
    <dbReference type="NCBI Taxonomy" id="280036"/>
    <lineage>
        <taxon>Eukaryota</taxon>
        <taxon>Fungi</taxon>
        <taxon>Dikarya</taxon>
        <taxon>Basidiomycota</taxon>
        <taxon>Ustilaginomycotina</taxon>
        <taxon>Ustilaginomycetes</taxon>
        <taxon>Ustilaginales</taxon>
        <taxon>Ustilaginaceae</taxon>
        <taxon>Sporisorium</taxon>
    </lineage>
</organism>
<dbReference type="GO" id="GO:0000938">
    <property type="term" value="C:GARP complex"/>
    <property type="evidence" value="ECO:0007669"/>
    <property type="project" value="TreeGrafter"/>
</dbReference>
<evidence type="ECO:0000256" key="5">
    <source>
        <dbReference type="ARBA" id="ARBA00023034"/>
    </source>
</evidence>
<accession>A0A4V6ETI2</accession>
<evidence type="ECO:0000256" key="2">
    <source>
        <dbReference type="ARBA" id="ARBA00008180"/>
    </source>
</evidence>
<feature type="domain" description="Vps52 C-terminal" evidence="8">
    <location>
        <begin position="382"/>
        <end position="429"/>
    </location>
</feature>
<keyword evidence="5" id="KW-0333">Golgi apparatus</keyword>
<keyword evidence="4" id="KW-0653">Protein transport</keyword>
<sequence length="774" mass="81411">MTTVDDTQAEQLASKATAAAQLTSSSATDIQSLYNTALSQRTRDEQQQDDQYLSLAPTFLSLHQQASSSKQLLSSLESFLSTFQSDLSTLSTHISALQNTSHQIDSRLDATRDVEIQLASFLADIALSPRIVDLFFETEPESRPELWQKAVKQLDRVLDATSPSATLPLPPPSGDAVSDAVAVDDVQAVKEVRAVAEACRNVVASKLRTYLIAPHASIKSSVTTNLQVLQTSVLLRHHRPLYSFLARQMPRVAIDVQRSYVAAARLYFETAFRRYARSLGVVRKRWAEPGSSSLITDPVPSSASGGGGYATTAIAELQSSMATLSRNATGGASASFLPPSARHGSNTPTKDASSSTSDADAMSSHTDPWLFSASRLQYARLESNAATVLGYLADDASFKACPENLFRSLSLVLLDNACSEYTFLVRFFEGIGSEDDHDAKATRGEGAKSSATSTPGGGGVGVGPDESASVTGADDSTLGAGGVDDEAGGAEATVVQLSAAEQRRLRGRGASDEIFKQVMEPSVSTWVTFTKTLLTPSTSAGASLAASATSVVSSTVSGGSGGAGGGGAAGSVASTPGGYFALLSMLQLNDSLLDMLKARGCSNGLIEGALMGFKIQAYPLVKRFLDDQISALSHLASSPAASASASGMWGMLSFATSSSSTASSSSSSLILTPALAETIAIRYTSLFTKTLWILSDSLDQGIFSALTRLRAELAKVITNSSKDSAKWSPRDRAASVRTLMEAIEAVLSVTSLASHPKVQNEFSFWNETLKSIPT</sequence>
<comment type="similarity">
    <text evidence="2">Belongs to the VPS52 family.</text>
</comment>
<gene>
    <name evidence="9" type="ORF">EX895_004339</name>
</gene>
<dbReference type="PANTHER" id="PTHR14190">
    <property type="entry name" value="SUPPRESSOR OF ACTIN MUTATIONS 2/VACUOLAR PROTEIN SORTING 52"/>
    <property type="match status" value="1"/>
</dbReference>
<dbReference type="Proteomes" id="UP000306050">
    <property type="component" value="Chromosome SGRAM_3"/>
</dbReference>
<dbReference type="GO" id="GO:0015031">
    <property type="term" value="P:protein transport"/>
    <property type="evidence" value="ECO:0007669"/>
    <property type="project" value="UniProtKB-KW"/>
</dbReference>